<keyword evidence="3" id="KW-1185">Reference proteome</keyword>
<evidence type="ECO:0000313" key="3">
    <source>
        <dbReference type="Proteomes" id="UP000011081"/>
    </source>
</evidence>
<gene>
    <name evidence="2" type="ORF">VCUG_02138</name>
</gene>
<feature type="region of interest" description="Disordered" evidence="1">
    <location>
        <begin position="98"/>
        <end position="156"/>
    </location>
</feature>
<name>L2GRY6_VAVCU</name>
<dbReference type="EMBL" id="GL877448">
    <property type="protein sequence ID" value="ELA46374.1"/>
    <property type="molecule type" value="Genomic_DNA"/>
</dbReference>
<evidence type="ECO:0000256" key="1">
    <source>
        <dbReference type="SAM" id="MobiDB-lite"/>
    </source>
</evidence>
<dbReference type="AlphaFoldDB" id="L2GRY6"/>
<dbReference type="Proteomes" id="UP000011081">
    <property type="component" value="Unassembled WGS sequence"/>
</dbReference>
<dbReference type="HOGENOM" id="CLU_1595806_0_0_1"/>
<evidence type="ECO:0000313" key="2">
    <source>
        <dbReference type="EMBL" id="ELA46374.1"/>
    </source>
</evidence>
<sequence>MLLLFMLLEPYVSAGLVDDIAQDIVRNAVKQSIYDAKDHAIENFNSTLRTYADPIVDQMEHLRSFTRLSWNDVWYAVKNLSPYKITANPDYVGQRANASHLPIPSSSSSTTFSSAPSGTTSPSTDGAHSPHEPKSLLNDHSPTNRAASKSSKTEAAHEPRIYDLWFR</sequence>
<accession>L2GRY6</accession>
<dbReference type="VEuPathDB" id="MicrosporidiaDB:VCUG_02138"/>
<reference evidence="3" key="1">
    <citation type="submission" date="2011-03" db="EMBL/GenBank/DDBJ databases">
        <title>The genome sequence of Vavraia culicis strain floridensis.</title>
        <authorList>
            <consortium name="The Broad Institute Genome Sequencing Platform"/>
            <person name="Cuomo C."/>
            <person name="Becnel J."/>
            <person name="Sanscrainte N."/>
            <person name="Young S.K."/>
            <person name="Zeng Q."/>
            <person name="Gargeya S."/>
            <person name="Fitzgerald M."/>
            <person name="Haas B."/>
            <person name="Abouelleil A."/>
            <person name="Alvarado L."/>
            <person name="Arachchi H.M."/>
            <person name="Berlin A."/>
            <person name="Chapman S.B."/>
            <person name="Gearin G."/>
            <person name="Goldberg J."/>
            <person name="Griggs A."/>
            <person name="Gujja S."/>
            <person name="Hansen M."/>
            <person name="Heiman D."/>
            <person name="Howarth C."/>
            <person name="Larimer J."/>
            <person name="Lui A."/>
            <person name="MacDonald P.J.P."/>
            <person name="McCowen C."/>
            <person name="Montmayeur A."/>
            <person name="Murphy C."/>
            <person name="Neiman D."/>
            <person name="Pearson M."/>
            <person name="Priest M."/>
            <person name="Roberts A."/>
            <person name="Saif S."/>
            <person name="Shea T."/>
            <person name="Sisk P."/>
            <person name="Stolte C."/>
            <person name="Sykes S."/>
            <person name="Wortman J."/>
            <person name="Nusbaum C."/>
            <person name="Birren B."/>
        </authorList>
    </citation>
    <scope>NUCLEOTIDE SEQUENCE [LARGE SCALE GENOMIC DNA]</scope>
    <source>
        <strain evidence="3">floridensis</strain>
    </source>
</reference>
<protein>
    <submittedName>
        <fullName evidence="2">Uncharacterized protein</fullName>
    </submittedName>
</protein>
<organism evidence="2 3">
    <name type="scientific">Vavraia culicis (isolate floridensis)</name>
    <name type="common">Microsporidian parasite</name>
    <dbReference type="NCBI Taxonomy" id="948595"/>
    <lineage>
        <taxon>Eukaryota</taxon>
        <taxon>Fungi</taxon>
        <taxon>Fungi incertae sedis</taxon>
        <taxon>Microsporidia</taxon>
        <taxon>Pleistophoridae</taxon>
        <taxon>Vavraia</taxon>
    </lineage>
</organism>
<dbReference type="GeneID" id="19880005"/>
<dbReference type="InParanoid" id="L2GRY6"/>
<proteinExistence type="predicted"/>
<feature type="compositionally biased region" description="Low complexity" evidence="1">
    <location>
        <begin position="104"/>
        <end position="124"/>
    </location>
</feature>
<feature type="compositionally biased region" description="Polar residues" evidence="1">
    <location>
        <begin position="138"/>
        <end position="150"/>
    </location>
</feature>
<dbReference type="RefSeq" id="XP_008075152.1">
    <property type="nucleotide sequence ID" value="XM_008076961.1"/>
</dbReference>